<dbReference type="AlphaFoldDB" id="A0A0L7KKF8"/>
<dbReference type="EMBL" id="JTDY01009262">
    <property type="protein sequence ID" value="KOB63797.1"/>
    <property type="molecule type" value="Genomic_DNA"/>
</dbReference>
<keyword evidence="2" id="KW-1185">Reference proteome</keyword>
<reference evidence="1 2" key="1">
    <citation type="journal article" date="2015" name="Genome Biol. Evol.">
        <title>The genome of winter moth (Operophtera brumata) provides a genomic perspective on sexual dimorphism and phenology.</title>
        <authorList>
            <person name="Derks M.F."/>
            <person name="Smit S."/>
            <person name="Salis L."/>
            <person name="Schijlen E."/>
            <person name="Bossers A."/>
            <person name="Mateman C."/>
            <person name="Pijl A.S."/>
            <person name="de Ridder D."/>
            <person name="Groenen M.A."/>
            <person name="Visser M.E."/>
            <person name="Megens H.J."/>
        </authorList>
    </citation>
    <scope>NUCLEOTIDE SEQUENCE [LARGE SCALE GENOMIC DNA]</scope>
    <source>
        <strain evidence="1">WM2013NL</strain>
        <tissue evidence="1">Head and thorax</tissue>
    </source>
</reference>
<evidence type="ECO:0000313" key="1">
    <source>
        <dbReference type="EMBL" id="KOB63797.1"/>
    </source>
</evidence>
<gene>
    <name evidence="1" type="ORF">OBRU01_23316</name>
</gene>
<proteinExistence type="predicted"/>
<protein>
    <submittedName>
        <fullName evidence="1">Uncharacterized protein</fullName>
    </submittedName>
</protein>
<organism evidence="1 2">
    <name type="scientific">Operophtera brumata</name>
    <name type="common">Winter moth</name>
    <name type="synonym">Phalaena brumata</name>
    <dbReference type="NCBI Taxonomy" id="104452"/>
    <lineage>
        <taxon>Eukaryota</taxon>
        <taxon>Metazoa</taxon>
        <taxon>Ecdysozoa</taxon>
        <taxon>Arthropoda</taxon>
        <taxon>Hexapoda</taxon>
        <taxon>Insecta</taxon>
        <taxon>Pterygota</taxon>
        <taxon>Neoptera</taxon>
        <taxon>Endopterygota</taxon>
        <taxon>Lepidoptera</taxon>
        <taxon>Glossata</taxon>
        <taxon>Ditrysia</taxon>
        <taxon>Geometroidea</taxon>
        <taxon>Geometridae</taxon>
        <taxon>Larentiinae</taxon>
        <taxon>Operophtera</taxon>
    </lineage>
</organism>
<sequence length="96" mass="11152">MSRAYLLAFAEEQRRKRVLINKRRVMRDSCDPLALPRNDRGSYQRGVGASFLLNMSQSTLSICLEEVTNALNSREVLLKYIKFPSQRQERETVMAE</sequence>
<evidence type="ECO:0000313" key="2">
    <source>
        <dbReference type="Proteomes" id="UP000037510"/>
    </source>
</evidence>
<name>A0A0L7KKF8_OPEBR</name>
<comment type="caution">
    <text evidence="1">The sequence shown here is derived from an EMBL/GenBank/DDBJ whole genome shotgun (WGS) entry which is preliminary data.</text>
</comment>
<accession>A0A0L7KKF8</accession>
<dbReference type="Proteomes" id="UP000037510">
    <property type="component" value="Unassembled WGS sequence"/>
</dbReference>